<sequence>MALTLNINRESRFETHLHYPDLIQNLGLFRDPIYFNPKLDNLAIHVLHKDKCSASLPQLFHRGRKCRIMAAQCLCYTFRTLAEIGLDSLSMSMTSPNVNEIMVFNNISKDGSWTVRKPVWKAIKSMENFEDDN</sequence>
<dbReference type="Proteomes" id="UP000531561">
    <property type="component" value="Unassembled WGS sequence"/>
</dbReference>
<proteinExistence type="predicted"/>
<dbReference type="OrthoDB" id="3565423at2759"/>
<evidence type="ECO:0000313" key="1">
    <source>
        <dbReference type="EMBL" id="KAF5876865.1"/>
    </source>
</evidence>
<dbReference type="RefSeq" id="XP_037195811.1">
    <property type="nucleotide sequence ID" value="XM_037331657.1"/>
</dbReference>
<protein>
    <submittedName>
        <fullName evidence="1">Uncharacterized protein</fullName>
    </submittedName>
</protein>
<name>A0A8H6B0I6_9HELO</name>
<comment type="caution">
    <text evidence="1">The sequence shown here is derived from an EMBL/GenBank/DDBJ whole genome shotgun (WGS) entry which is preliminary data.</text>
</comment>
<gene>
    <name evidence="1" type="ORF">Bfra_001220</name>
</gene>
<dbReference type="AlphaFoldDB" id="A0A8H6B0I6"/>
<organism evidence="1 2">
    <name type="scientific">Botrytis fragariae</name>
    <dbReference type="NCBI Taxonomy" id="1964551"/>
    <lineage>
        <taxon>Eukaryota</taxon>
        <taxon>Fungi</taxon>
        <taxon>Dikarya</taxon>
        <taxon>Ascomycota</taxon>
        <taxon>Pezizomycotina</taxon>
        <taxon>Leotiomycetes</taxon>
        <taxon>Helotiales</taxon>
        <taxon>Sclerotiniaceae</taxon>
        <taxon>Botrytis</taxon>
    </lineage>
</organism>
<evidence type="ECO:0000313" key="2">
    <source>
        <dbReference type="Proteomes" id="UP000531561"/>
    </source>
</evidence>
<dbReference type="GeneID" id="59255349"/>
<accession>A0A8H6B0I6</accession>
<reference evidence="1 2" key="1">
    <citation type="journal article" date="2020" name="Phytopathology">
        <title>A high-quality genome resource of Botrytis fragariae, a new and rapidly spreading fungal pathogen causing strawberry gray mold in the U.S.A.</title>
        <authorList>
            <person name="Wu Y."/>
            <person name="Saski C.A."/>
            <person name="Schnabel G."/>
            <person name="Xiao S."/>
            <person name="Hu M."/>
        </authorList>
    </citation>
    <scope>NUCLEOTIDE SEQUENCE [LARGE SCALE GENOMIC DNA]</scope>
    <source>
        <strain evidence="1 2">BVB16</strain>
    </source>
</reference>
<dbReference type="EMBL" id="JABFCT010000003">
    <property type="protein sequence ID" value="KAF5876865.1"/>
    <property type="molecule type" value="Genomic_DNA"/>
</dbReference>
<keyword evidence="2" id="KW-1185">Reference proteome</keyword>